<feature type="region of interest" description="Disordered" evidence="1">
    <location>
        <begin position="25"/>
        <end position="45"/>
    </location>
</feature>
<feature type="chain" id="PRO_5012559721" description="PLAT domain-containing protein" evidence="2">
    <location>
        <begin position="17"/>
        <end position="397"/>
    </location>
</feature>
<comment type="caution">
    <text evidence="3">The sequence shown here is derived from an EMBL/GenBank/DDBJ whole genome shotgun (WGS) entry which is preliminary data.</text>
</comment>
<keyword evidence="4" id="KW-1185">Reference proteome</keyword>
<accession>A0A259TXD6</accession>
<evidence type="ECO:0000313" key="3">
    <source>
        <dbReference type="EMBL" id="OZC02360.1"/>
    </source>
</evidence>
<dbReference type="RefSeq" id="WP_094546534.1">
    <property type="nucleotide sequence ID" value="NZ_MQWB01000001.1"/>
</dbReference>
<feature type="compositionally biased region" description="Low complexity" evidence="1">
    <location>
        <begin position="105"/>
        <end position="120"/>
    </location>
</feature>
<dbReference type="AlphaFoldDB" id="A0A259TXD6"/>
<sequence>MRYALLLLVLWPLASAAQIRPLPDVRRPSPIPTRPTQPIPEPSPRVAPVQIQTATLAPLSPQALLDRVPVWRTQIRVHTCNVEGGGTEGEVWVRLHSPEDRRGNATSAPGTSTGGAAVATASDDATRFWIDRGGDDRRRGAMETYEIMMPGISTVRDISRIEFGTNSTDDWCIDRVALVVNSTGSWSEALHIYDQELEPTWLRNDRASTPSLVVATDEDLRASPSWNLDGARVTIPMMPEVIPGETLRSMLEASMGHLIATGQPLDPYKWGRRRGPQHLSMRRHATLLNMVTAKADLNTSGSVRRMNDVDITFKVVALCDGGALTLHIADITGGPSSLLRVFADPFGIAAITTTLNTISRAAGRHGRNRAENQEETTPLACTDDIRFEPDGTLRLQG</sequence>
<reference evidence="3 4" key="1">
    <citation type="submission" date="2016-11" db="EMBL/GenBank/DDBJ databases">
        <title>Study of marine rhodopsin-containing bacteria.</title>
        <authorList>
            <person name="Yoshizawa S."/>
            <person name="Kumagai Y."/>
            <person name="Kogure K."/>
        </authorList>
    </citation>
    <scope>NUCLEOTIDE SEQUENCE [LARGE SCALE GENOMIC DNA]</scope>
    <source>
        <strain evidence="3 4">SG-29</strain>
    </source>
</reference>
<evidence type="ECO:0000256" key="2">
    <source>
        <dbReference type="SAM" id="SignalP"/>
    </source>
</evidence>
<dbReference type="Gene3D" id="2.60.60.20">
    <property type="entry name" value="PLAT/LH2 domain"/>
    <property type="match status" value="1"/>
</dbReference>
<gene>
    <name evidence="3" type="ORF">BSZ36_04835</name>
</gene>
<evidence type="ECO:0008006" key="5">
    <source>
        <dbReference type="Google" id="ProtNLM"/>
    </source>
</evidence>
<name>A0A259TXD6_9BACT</name>
<evidence type="ECO:0000256" key="1">
    <source>
        <dbReference type="SAM" id="MobiDB-lite"/>
    </source>
</evidence>
<organism evidence="3 4">
    <name type="scientific">Rubricoccus marinus</name>
    <dbReference type="NCBI Taxonomy" id="716817"/>
    <lineage>
        <taxon>Bacteria</taxon>
        <taxon>Pseudomonadati</taxon>
        <taxon>Rhodothermota</taxon>
        <taxon>Rhodothermia</taxon>
        <taxon>Rhodothermales</taxon>
        <taxon>Rubricoccaceae</taxon>
        <taxon>Rubricoccus</taxon>
    </lineage>
</organism>
<evidence type="ECO:0000313" key="4">
    <source>
        <dbReference type="Proteomes" id="UP000216446"/>
    </source>
</evidence>
<keyword evidence="2" id="KW-0732">Signal</keyword>
<feature type="signal peptide" evidence="2">
    <location>
        <begin position="1"/>
        <end position="16"/>
    </location>
</feature>
<dbReference type="InParanoid" id="A0A259TXD6"/>
<dbReference type="OrthoDB" id="1550870at2"/>
<dbReference type="Proteomes" id="UP000216446">
    <property type="component" value="Unassembled WGS sequence"/>
</dbReference>
<dbReference type="EMBL" id="MQWB01000001">
    <property type="protein sequence ID" value="OZC02360.1"/>
    <property type="molecule type" value="Genomic_DNA"/>
</dbReference>
<proteinExistence type="predicted"/>
<protein>
    <recommendedName>
        <fullName evidence="5">PLAT domain-containing protein</fullName>
    </recommendedName>
</protein>
<feature type="region of interest" description="Disordered" evidence="1">
    <location>
        <begin position="100"/>
        <end position="120"/>
    </location>
</feature>
<feature type="compositionally biased region" description="Pro residues" evidence="1">
    <location>
        <begin position="29"/>
        <end position="45"/>
    </location>
</feature>